<dbReference type="EMBL" id="MU001841">
    <property type="protein sequence ID" value="KAF2796054.1"/>
    <property type="molecule type" value="Genomic_DNA"/>
</dbReference>
<dbReference type="Pfam" id="PF00172">
    <property type="entry name" value="Zn_clus"/>
    <property type="match status" value="1"/>
</dbReference>
<keyword evidence="2" id="KW-0862">Zinc</keyword>
<dbReference type="SMART" id="SM00066">
    <property type="entry name" value="GAL4"/>
    <property type="match status" value="1"/>
</dbReference>
<dbReference type="InterPro" id="IPR052360">
    <property type="entry name" value="Transcr_Regulatory_Proteins"/>
</dbReference>
<sequence>MSGTADHFEPPARKTRPHKPKVKTGCLTCRVRKIKCDEGKPECQKCVGTGRICDGYVFEIRQQSYEPQNTSSLAIMPRISESSFRPAAFTGTSGEIEVLSQYWRFKDSHGLKNGYEEVAQESLHMSISEPAVRHALVAMGSLAATFAGIRGEPIQNPRSTADFSYSLHQYSKAMVYLAERLGKPDTASRKVALICCRQFIAIEGIQNNYLAMLMHLIRGLRIMHECRARPRLDEKGNLIRADQFGLLLPDTFVISLFSAPFPAVKHDSSVPGEDSSGKGTSNSEFEVLLHSSRKALLPISVDTLYFLDEVSQLTTSSEAVSILAKKTDLLARLQRWFREFEPQLTAESGPGNPPPRASYLLLNHLIVTGIVLAALNGPFHGAGSNGGINRTSVPWKWA</sequence>
<keyword evidence="6" id="KW-0539">Nucleus</keyword>
<evidence type="ECO:0000256" key="3">
    <source>
        <dbReference type="ARBA" id="ARBA00023015"/>
    </source>
</evidence>
<dbReference type="InterPro" id="IPR036864">
    <property type="entry name" value="Zn2-C6_fun-type_DNA-bd_sf"/>
</dbReference>
<feature type="region of interest" description="Disordered" evidence="7">
    <location>
        <begin position="1"/>
        <end position="20"/>
    </location>
</feature>
<keyword evidence="5" id="KW-0804">Transcription</keyword>
<evidence type="ECO:0000256" key="2">
    <source>
        <dbReference type="ARBA" id="ARBA00022833"/>
    </source>
</evidence>
<dbReference type="PROSITE" id="PS00463">
    <property type="entry name" value="ZN2_CY6_FUNGAL_1"/>
    <property type="match status" value="1"/>
</dbReference>
<reference evidence="9" key="1">
    <citation type="journal article" date="2020" name="Stud. Mycol.">
        <title>101 Dothideomycetes genomes: a test case for predicting lifestyles and emergence of pathogens.</title>
        <authorList>
            <person name="Haridas S."/>
            <person name="Albert R."/>
            <person name="Binder M."/>
            <person name="Bloem J."/>
            <person name="Labutti K."/>
            <person name="Salamov A."/>
            <person name="Andreopoulos B."/>
            <person name="Baker S."/>
            <person name="Barry K."/>
            <person name="Bills G."/>
            <person name="Bluhm B."/>
            <person name="Cannon C."/>
            <person name="Castanera R."/>
            <person name="Culley D."/>
            <person name="Daum C."/>
            <person name="Ezra D."/>
            <person name="Gonzalez J."/>
            <person name="Henrissat B."/>
            <person name="Kuo A."/>
            <person name="Liang C."/>
            <person name="Lipzen A."/>
            <person name="Lutzoni F."/>
            <person name="Magnuson J."/>
            <person name="Mondo S."/>
            <person name="Nolan M."/>
            <person name="Ohm R."/>
            <person name="Pangilinan J."/>
            <person name="Park H.-J."/>
            <person name="Ramirez L."/>
            <person name="Alfaro M."/>
            <person name="Sun H."/>
            <person name="Tritt A."/>
            <person name="Yoshinaga Y."/>
            <person name="Zwiers L.-H."/>
            <person name="Turgeon B."/>
            <person name="Goodwin S."/>
            <person name="Spatafora J."/>
            <person name="Crous P."/>
            <person name="Grigoriev I."/>
        </authorList>
    </citation>
    <scope>NUCLEOTIDE SEQUENCE</scope>
    <source>
        <strain evidence="9">CBS 109.77</strain>
    </source>
</reference>
<evidence type="ECO:0000313" key="9">
    <source>
        <dbReference type="EMBL" id="KAF2796054.1"/>
    </source>
</evidence>
<keyword evidence="10" id="KW-1185">Reference proteome</keyword>
<dbReference type="CDD" id="cd00067">
    <property type="entry name" value="GAL4"/>
    <property type="match status" value="1"/>
</dbReference>
<dbReference type="Gene3D" id="4.10.240.10">
    <property type="entry name" value="Zn(2)-C6 fungal-type DNA-binding domain"/>
    <property type="match status" value="1"/>
</dbReference>
<dbReference type="AlphaFoldDB" id="A0A6A6XIN0"/>
<evidence type="ECO:0000256" key="4">
    <source>
        <dbReference type="ARBA" id="ARBA00023125"/>
    </source>
</evidence>
<evidence type="ECO:0000256" key="6">
    <source>
        <dbReference type="ARBA" id="ARBA00023242"/>
    </source>
</evidence>
<dbReference type="GO" id="GO:0008270">
    <property type="term" value="F:zinc ion binding"/>
    <property type="evidence" value="ECO:0007669"/>
    <property type="project" value="InterPro"/>
</dbReference>
<dbReference type="SUPFAM" id="SSF57701">
    <property type="entry name" value="Zn2/Cys6 DNA-binding domain"/>
    <property type="match status" value="1"/>
</dbReference>
<evidence type="ECO:0000259" key="8">
    <source>
        <dbReference type="PROSITE" id="PS50048"/>
    </source>
</evidence>
<name>A0A6A6XIN0_9PLEO</name>
<evidence type="ECO:0000256" key="5">
    <source>
        <dbReference type="ARBA" id="ARBA00023163"/>
    </source>
</evidence>
<dbReference type="GO" id="GO:0000981">
    <property type="term" value="F:DNA-binding transcription factor activity, RNA polymerase II-specific"/>
    <property type="evidence" value="ECO:0007669"/>
    <property type="project" value="InterPro"/>
</dbReference>
<dbReference type="PANTHER" id="PTHR36206">
    <property type="entry name" value="ASPERCRYPTIN BIOSYNTHESIS CLUSTER-SPECIFIC TRANSCRIPTION REGULATOR ATNN-RELATED"/>
    <property type="match status" value="1"/>
</dbReference>
<evidence type="ECO:0000256" key="1">
    <source>
        <dbReference type="ARBA" id="ARBA00022723"/>
    </source>
</evidence>
<dbReference type="PANTHER" id="PTHR36206:SF12">
    <property type="entry name" value="ASPERCRYPTIN BIOSYNTHESIS CLUSTER-SPECIFIC TRANSCRIPTION REGULATOR ATNN-RELATED"/>
    <property type="match status" value="1"/>
</dbReference>
<dbReference type="GO" id="GO:0003677">
    <property type="term" value="F:DNA binding"/>
    <property type="evidence" value="ECO:0007669"/>
    <property type="project" value="UniProtKB-KW"/>
</dbReference>
<keyword evidence="3" id="KW-0805">Transcription regulation</keyword>
<evidence type="ECO:0000313" key="10">
    <source>
        <dbReference type="Proteomes" id="UP000799757"/>
    </source>
</evidence>
<dbReference type="PROSITE" id="PS50048">
    <property type="entry name" value="ZN2_CY6_FUNGAL_2"/>
    <property type="match status" value="1"/>
</dbReference>
<dbReference type="InterPro" id="IPR001138">
    <property type="entry name" value="Zn2Cys6_DnaBD"/>
</dbReference>
<proteinExistence type="predicted"/>
<accession>A0A6A6XIN0</accession>
<protein>
    <recommendedName>
        <fullName evidence="8">Zn(2)-C6 fungal-type domain-containing protein</fullName>
    </recommendedName>
</protein>
<feature type="domain" description="Zn(2)-C6 fungal-type" evidence="8">
    <location>
        <begin position="25"/>
        <end position="53"/>
    </location>
</feature>
<keyword evidence="1" id="KW-0479">Metal-binding</keyword>
<dbReference type="Proteomes" id="UP000799757">
    <property type="component" value="Unassembled WGS sequence"/>
</dbReference>
<organism evidence="9 10">
    <name type="scientific">Melanomma pulvis-pyrius CBS 109.77</name>
    <dbReference type="NCBI Taxonomy" id="1314802"/>
    <lineage>
        <taxon>Eukaryota</taxon>
        <taxon>Fungi</taxon>
        <taxon>Dikarya</taxon>
        <taxon>Ascomycota</taxon>
        <taxon>Pezizomycotina</taxon>
        <taxon>Dothideomycetes</taxon>
        <taxon>Pleosporomycetidae</taxon>
        <taxon>Pleosporales</taxon>
        <taxon>Melanommataceae</taxon>
        <taxon>Melanomma</taxon>
    </lineage>
</organism>
<evidence type="ECO:0000256" key="7">
    <source>
        <dbReference type="SAM" id="MobiDB-lite"/>
    </source>
</evidence>
<dbReference type="OrthoDB" id="3172332at2759"/>
<feature type="compositionally biased region" description="Basic and acidic residues" evidence="7">
    <location>
        <begin position="1"/>
        <end position="12"/>
    </location>
</feature>
<gene>
    <name evidence="9" type="ORF">K505DRAFT_348219</name>
</gene>
<keyword evidence="4" id="KW-0238">DNA-binding</keyword>